<gene>
    <name evidence="2" type="ORF">CINCED_3A019362</name>
</gene>
<dbReference type="EMBL" id="CABPRJ010000091">
    <property type="protein sequence ID" value="VVC27335.1"/>
    <property type="molecule type" value="Genomic_DNA"/>
</dbReference>
<keyword evidence="3" id="KW-1185">Reference proteome</keyword>
<feature type="compositionally biased region" description="Polar residues" evidence="1">
    <location>
        <begin position="177"/>
        <end position="187"/>
    </location>
</feature>
<feature type="compositionally biased region" description="Polar residues" evidence="1">
    <location>
        <begin position="417"/>
        <end position="429"/>
    </location>
</feature>
<organism evidence="2 3">
    <name type="scientific">Cinara cedri</name>
    <dbReference type="NCBI Taxonomy" id="506608"/>
    <lineage>
        <taxon>Eukaryota</taxon>
        <taxon>Metazoa</taxon>
        <taxon>Ecdysozoa</taxon>
        <taxon>Arthropoda</taxon>
        <taxon>Hexapoda</taxon>
        <taxon>Insecta</taxon>
        <taxon>Pterygota</taxon>
        <taxon>Neoptera</taxon>
        <taxon>Paraneoptera</taxon>
        <taxon>Hemiptera</taxon>
        <taxon>Sternorrhyncha</taxon>
        <taxon>Aphidomorpha</taxon>
        <taxon>Aphidoidea</taxon>
        <taxon>Aphididae</taxon>
        <taxon>Lachninae</taxon>
        <taxon>Cinara</taxon>
    </lineage>
</organism>
<name>A0A5E4M593_9HEMI</name>
<feature type="compositionally biased region" description="Polar residues" evidence="1">
    <location>
        <begin position="392"/>
        <end position="408"/>
    </location>
</feature>
<reference evidence="2 3" key="1">
    <citation type="submission" date="2019-08" db="EMBL/GenBank/DDBJ databases">
        <authorList>
            <person name="Alioto T."/>
            <person name="Alioto T."/>
            <person name="Gomez Garrido J."/>
        </authorList>
    </citation>
    <scope>NUCLEOTIDE SEQUENCE [LARGE SCALE GENOMIC DNA]</scope>
</reference>
<accession>A0A5E4M593</accession>
<protein>
    <submittedName>
        <fullName evidence="2">Uncharacterized protein</fullName>
    </submittedName>
</protein>
<feature type="region of interest" description="Disordered" evidence="1">
    <location>
        <begin position="177"/>
        <end position="199"/>
    </location>
</feature>
<proteinExistence type="predicted"/>
<feature type="compositionally biased region" description="Polar residues" evidence="1">
    <location>
        <begin position="88"/>
        <end position="101"/>
    </location>
</feature>
<dbReference type="Proteomes" id="UP000325440">
    <property type="component" value="Unassembled WGS sequence"/>
</dbReference>
<evidence type="ECO:0000313" key="2">
    <source>
        <dbReference type="EMBL" id="VVC27335.1"/>
    </source>
</evidence>
<sequence>MSNRISEFAQFMLENEFKYKELPTQTITTRILEPLEISASNESRTLSEISELSSPSELSDLSTASQLSPEPESSELFYSPTPREPTVSLMSSELTQSSVTDSSVPSLVTESSVLSLVTQSSVPPSVLESLVPSMPSTLTEPLLKSLSQVSSFKRHVNTVEPSIPGCHLRLSLNELANPTPVKTSTSTNEKETRLTTMSSSGLTEINGECDLTKTKTSTNKESTKLINQPSSYQTTIKKHNKTKEFGNESISVHQCQSLPVHNYVGDYDKHLYKTQYYSSSVKNSPSYSNSKHRPICSTSLFNSRKLLPHINYLLEKRRLFKKLNTSDEVCDDGISASSSLRNTSMESPGDTIVKSVERVKCISYLSTNGHCPQIEVVNNIINETIPTESENGLSTSKESSDPGTSSLPSHHVEIGPQCSNTLRLYQPSNDKSHHDSKPLASNDFVDCEESRMVKKLKETPSTSSSIPPRSPFTMRYYNKPQQLGLANNRVGHY</sequence>
<feature type="compositionally biased region" description="Low complexity" evidence="1">
    <location>
        <begin position="46"/>
        <end position="76"/>
    </location>
</feature>
<dbReference type="AlphaFoldDB" id="A0A5E4M593"/>
<evidence type="ECO:0000256" key="1">
    <source>
        <dbReference type="SAM" id="MobiDB-lite"/>
    </source>
</evidence>
<feature type="region of interest" description="Disordered" evidence="1">
    <location>
        <begin position="388"/>
        <end position="444"/>
    </location>
</feature>
<evidence type="ECO:0000313" key="3">
    <source>
        <dbReference type="Proteomes" id="UP000325440"/>
    </source>
</evidence>
<feature type="region of interest" description="Disordered" evidence="1">
    <location>
        <begin position="40"/>
        <end position="103"/>
    </location>
</feature>